<dbReference type="EMBL" id="JACCCZ010000001">
    <property type="protein sequence ID" value="NYG02098.1"/>
    <property type="molecule type" value="Genomic_DNA"/>
</dbReference>
<comment type="caution">
    <text evidence="1">The sequence shown here is derived from an EMBL/GenBank/DDBJ whole genome shotgun (WGS) entry which is preliminary data.</text>
</comment>
<reference evidence="1 2" key="1">
    <citation type="submission" date="2020-07" db="EMBL/GenBank/DDBJ databases">
        <title>Sequencing the genomes of 1000 actinobacteria strains.</title>
        <authorList>
            <person name="Klenk H.-P."/>
        </authorList>
    </citation>
    <scope>NUCLEOTIDE SEQUENCE [LARGE SCALE GENOMIC DNA]</scope>
    <source>
        <strain evidence="1 2">DSM 44749</strain>
    </source>
</reference>
<evidence type="ECO:0000313" key="2">
    <source>
        <dbReference type="Proteomes" id="UP000549695"/>
    </source>
</evidence>
<organism evidence="1 2">
    <name type="scientific">Pseudonocardia alni</name>
    <name type="common">Amycolata alni</name>
    <dbReference type="NCBI Taxonomy" id="33907"/>
    <lineage>
        <taxon>Bacteria</taxon>
        <taxon>Bacillati</taxon>
        <taxon>Actinomycetota</taxon>
        <taxon>Actinomycetes</taxon>
        <taxon>Pseudonocardiales</taxon>
        <taxon>Pseudonocardiaceae</taxon>
        <taxon>Pseudonocardia</taxon>
    </lineage>
</organism>
<protein>
    <submittedName>
        <fullName evidence="1">Uncharacterized protein</fullName>
    </submittedName>
</protein>
<evidence type="ECO:0000313" key="1">
    <source>
        <dbReference type="EMBL" id="NYG02098.1"/>
    </source>
</evidence>
<sequence length="48" mass="5475">MTTHETPMPSWPETLRDAGRRTGNMLRAIWVGIDTWSAVTHGRTPARR</sequence>
<dbReference type="RefSeq" id="WP_179761111.1">
    <property type="nucleotide sequence ID" value="NZ_BAAAJZ010000001.1"/>
</dbReference>
<name>A0A852VYV2_PSEA5</name>
<dbReference type="Proteomes" id="UP000549695">
    <property type="component" value="Unassembled WGS sequence"/>
</dbReference>
<proteinExistence type="predicted"/>
<accession>A0A852VYV2</accession>
<keyword evidence="2" id="KW-1185">Reference proteome</keyword>
<dbReference type="AlphaFoldDB" id="A0A852VYV2"/>
<dbReference type="GeneID" id="98052154"/>
<gene>
    <name evidence="1" type="ORF">HDA37_002383</name>
</gene>